<reference evidence="1 2" key="1">
    <citation type="submission" date="2024-03" db="EMBL/GenBank/DDBJ databases">
        <title>A high-quality draft genome sequence of Diaporthe vaccinii, a causative agent of upright dieback and viscid rot disease in cranberry plants.</title>
        <authorList>
            <person name="Sarrasin M."/>
            <person name="Lang B.F."/>
            <person name="Burger G."/>
        </authorList>
    </citation>
    <scope>NUCLEOTIDE SEQUENCE [LARGE SCALE GENOMIC DNA]</scope>
    <source>
        <strain evidence="1 2">IS7</strain>
    </source>
</reference>
<dbReference type="EMBL" id="JBAWTH010000012">
    <property type="protein sequence ID" value="KAL2289585.1"/>
    <property type="molecule type" value="Genomic_DNA"/>
</dbReference>
<proteinExistence type="predicted"/>
<keyword evidence="2" id="KW-1185">Reference proteome</keyword>
<name>A0ABR4F4Y5_9PEZI</name>
<comment type="caution">
    <text evidence="1">The sequence shown here is derived from an EMBL/GenBank/DDBJ whole genome shotgun (WGS) entry which is preliminary data.</text>
</comment>
<accession>A0ABR4F4Y5</accession>
<protein>
    <submittedName>
        <fullName evidence="1">Uncharacterized protein</fullName>
    </submittedName>
</protein>
<evidence type="ECO:0000313" key="2">
    <source>
        <dbReference type="Proteomes" id="UP001600888"/>
    </source>
</evidence>
<evidence type="ECO:0000313" key="1">
    <source>
        <dbReference type="EMBL" id="KAL2289585.1"/>
    </source>
</evidence>
<sequence length="193" mass="20396">MFSQTPSLNAIARQVSPTFFNPRLVEETDDLAGDVLPTGLLVVHDASGGGQDDVAELTRGQQPNGPLLEVGQLDVVAGRDDTGLVETVEGVSGHARSGSKCLLYVPAVELDNDLAGAVVVDLLELANVAWRQDSQKRWQPHTVLLHDMQELDNDLGGRSDQDLALAGLLGVVDVLESIVENGCADHLGGVVCL</sequence>
<dbReference type="Proteomes" id="UP001600888">
    <property type="component" value="Unassembled WGS sequence"/>
</dbReference>
<organism evidence="1 2">
    <name type="scientific">Diaporthe vaccinii</name>
    <dbReference type="NCBI Taxonomy" id="105482"/>
    <lineage>
        <taxon>Eukaryota</taxon>
        <taxon>Fungi</taxon>
        <taxon>Dikarya</taxon>
        <taxon>Ascomycota</taxon>
        <taxon>Pezizomycotina</taxon>
        <taxon>Sordariomycetes</taxon>
        <taxon>Sordariomycetidae</taxon>
        <taxon>Diaporthales</taxon>
        <taxon>Diaporthaceae</taxon>
        <taxon>Diaporthe</taxon>
        <taxon>Diaporthe eres species complex</taxon>
    </lineage>
</organism>
<gene>
    <name evidence="1" type="ORF">FJTKL_01841</name>
</gene>